<feature type="compositionally biased region" description="Acidic residues" evidence="1">
    <location>
        <begin position="463"/>
        <end position="479"/>
    </location>
</feature>
<feature type="compositionally biased region" description="Acidic residues" evidence="1">
    <location>
        <begin position="435"/>
        <end position="453"/>
    </location>
</feature>
<evidence type="ECO:0000256" key="1">
    <source>
        <dbReference type="SAM" id="MobiDB-lite"/>
    </source>
</evidence>
<dbReference type="Pfam" id="PF22766">
    <property type="entry name" value="ZW10_C2"/>
    <property type="match status" value="1"/>
</dbReference>
<evidence type="ECO:0000313" key="4">
    <source>
        <dbReference type="Proteomes" id="UP000652219"/>
    </source>
</evidence>
<protein>
    <submittedName>
        <fullName evidence="3">Centromere kinetochore protein</fullName>
    </submittedName>
</protein>
<name>A0A8H6JTY9_9PEZI</name>
<dbReference type="InterPro" id="IPR055148">
    <property type="entry name" value="ZW10_C_2"/>
</dbReference>
<sequence length="866" mass="95673">MAATMESQTPAQLGEAIVAFATEGTFPDEQVSSLSLSSTDLSPAVEALEKAKGQLESEIHTINEETKGDVSSWVNNAKTLQEDILRSKRLADDIVRQSEAPQVSGKAIKDAEDHIQFLEKEVLYTQQLHEALSSIQHVNELLGEVEQAMNERRIIDSLRWLEKSWAELDAVPVNKKSCRVMRLLDLRAFELKSSVHDVFDHVWASLVHTDFEAGSLSVYDKLDGEQMTLSEAIIGLQAYKEVEARMSRLWHDVDKAIVSPRMNVEAKSLPAIRANENVVELHGEAGRSIDELFTDLQKVVEFLAKRLTPELLMFFSPIMMNDLVPRLIGVWLDAAVPPTLKDIDRFQAVIQSARGFCEALEENGFTGFTELKEWVGGAPSIWLGKCRETALDSVRTRLSNGLGESKAVEKVEKQMVSRSEGKQLAENNATAGTATDDDWGAAWGVDDEPEATEAMDTTKQSQEEDDGADAWGWDDDDQTAETKEEASKSGQTEQLEDEDDAAAAWGWGDEESEQPQEPEPKPQPQKAPAKKQKTKTPAQDESREMVLKETYHISSMPEPVLELVLAILEDGAALTRPEYEKSSVATAAPGLFGLPTFALAMFRAISPHYYALDIGGNMFLYNDAMYLSEKLADLAATWKSRADLTPRAQNMLRIDNDIKTLQNFATRAYTNELGVQKTVLRDLLGGDQSLMQQDELDSCVDAAVARIRSLAVTWESILARSVWYQAVGSLADAISSKIIGDVMDSPSIGQDDAYGIAKLIATVTELDDLFLPSRASGHAAGGGGSGSKDEIPTTAQYAPTWLRLKFLSEVLQSNLNEVKYLWCDSELSLYFSADEVVDLIEASFDANERRRDTIRAIRENPSPVLA</sequence>
<dbReference type="GO" id="GO:0005737">
    <property type="term" value="C:cytoplasm"/>
    <property type="evidence" value="ECO:0007669"/>
    <property type="project" value="GOC"/>
</dbReference>
<feature type="domain" description="ZW10 C-terminal helical" evidence="2">
    <location>
        <begin position="699"/>
        <end position="855"/>
    </location>
</feature>
<organism evidence="3 4">
    <name type="scientific">Colletotrichum sojae</name>
    <dbReference type="NCBI Taxonomy" id="2175907"/>
    <lineage>
        <taxon>Eukaryota</taxon>
        <taxon>Fungi</taxon>
        <taxon>Dikarya</taxon>
        <taxon>Ascomycota</taxon>
        <taxon>Pezizomycotina</taxon>
        <taxon>Sordariomycetes</taxon>
        <taxon>Hypocreomycetidae</taxon>
        <taxon>Glomerellales</taxon>
        <taxon>Glomerellaceae</taxon>
        <taxon>Colletotrichum</taxon>
        <taxon>Colletotrichum orchidearum species complex</taxon>
    </lineage>
</organism>
<keyword evidence="4" id="KW-1185">Reference proteome</keyword>
<evidence type="ECO:0000259" key="2">
    <source>
        <dbReference type="Pfam" id="PF22766"/>
    </source>
</evidence>
<dbReference type="GO" id="GO:0007094">
    <property type="term" value="P:mitotic spindle assembly checkpoint signaling"/>
    <property type="evidence" value="ECO:0007669"/>
    <property type="project" value="TreeGrafter"/>
</dbReference>
<dbReference type="GO" id="GO:0006888">
    <property type="term" value="P:endoplasmic reticulum to Golgi vesicle-mediated transport"/>
    <property type="evidence" value="ECO:0007669"/>
    <property type="project" value="TreeGrafter"/>
</dbReference>
<dbReference type="PANTHER" id="PTHR12205:SF0">
    <property type="entry name" value="CENTROMERE_KINETOCHORE PROTEIN ZW10 HOMOLOG"/>
    <property type="match status" value="1"/>
</dbReference>
<evidence type="ECO:0000313" key="3">
    <source>
        <dbReference type="EMBL" id="KAF6819130.1"/>
    </source>
</evidence>
<dbReference type="GO" id="GO:1990423">
    <property type="term" value="C:RZZ complex"/>
    <property type="evidence" value="ECO:0007669"/>
    <property type="project" value="TreeGrafter"/>
</dbReference>
<feature type="region of interest" description="Disordered" evidence="1">
    <location>
        <begin position="416"/>
        <end position="543"/>
    </location>
</feature>
<accession>A0A8H6JTY9</accession>
<comment type="caution">
    <text evidence="3">The sequence shown here is derived from an EMBL/GenBank/DDBJ whole genome shotgun (WGS) entry which is preliminary data.</text>
</comment>
<gene>
    <name evidence="3" type="ORF">CSOJ01_01515</name>
</gene>
<dbReference type="EMBL" id="WIGN01000011">
    <property type="protein sequence ID" value="KAF6819130.1"/>
    <property type="molecule type" value="Genomic_DNA"/>
</dbReference>
<dbReference type="AlphaFoldDB" id="A0A8H6JTY9"/>
<reference evidence="3 4" key="1">
    <citation type="journal article" date="2020" name="Phytopathology">
        <title>Genome Sequence Resources of Colletotrichum truncatum, C. plurivorum, C. musicola, and C. sojae: Four Species Pathogenic to Soybean (Glycine max).</title>
        <authorList>
            <person name="Rogerio F."/>
            <person name="Boufleur T.R."/>
            <person name="Ciampi-Guillardi M."/>
            <person name="Sukno S.A."/>
            <person name="Thon M.R."/>
            <person name="Massola Junior N.S."/>
            <person name="Baroncelli R."/>
        </authorList>
    </citation>
    <scope>NUCLEOTIDE SEQUENCE [LARGE SCALE GENOMIC DNA]</scope>
    <source>
        <strain evidence="3 4">LFN0009</strain>
    </source>
</reference>
<dbReference type="Gene3D" id="1.10.357.150">
    <property type="match status" value="1"/>
</dbReference>
<dbReference type="Proteomes" id="UP000652219">
    <property type="component" value="Unassembled WGS sequence"/>
</dbReference>
<dbReference type="PANTHER" id="PTHR12205">
    <property type="entry name" value="CENTROMERE/KINETOCHORE PROTEIN ZW10"/>
    <property type="match status" value="1"/>
</dbReference>
<dbReference type="InterPro" id="IPR046362">
    <property type="entry name" value="Zw10/DSL1_C_sf"/>
</dbReference>
<proteinExistence type="predicted"/>